<proteinExistence type="predicted"/>
<feature type="domain" description="Myb/SANT-like DNA-binding" evidence="2">
    <location>
        <begin position="8"/>
        <end position="77"/>
    </location>
</feature>
<organism evidence="3 4">
    <name type="scientific">Batillaria attramentaria</name>
    <dbReference type="NCBI Taxonomy" id="370345"/>
    <lineage>
        <taxon>Eukaryota</taxon>
        <taxon>Metazoa</taxon>
        <taxon>Spiralia</taxon>
        <taxon>Lophotrochozoa</taxon>
        <taxon>Mollusca</taxon>
        <taxon>Gastropoda</taxon>
        <taxon>Caenogastropoda</taxon>
        <taxon>Sorbeoconcha</taxon>
        <taxon>Cerithioidea</taxon>
        <taxon>Batillariidae</taxon>
        <taxon>Batillaria</taxon>
    </lineage>
</organism>
<evidence type="ECO:0000313" key="4">
    <source>
        <dbReference type="Proteomes" id="UP001519460"/>
    </source>
</evidence>
<feature type="region of interest" description="Disordered" evidence="1">
    <location>
        <begin position="81"/>
        <end position="101"/>
    </location>
</feature>
<reference evidence="3 4" key="1">
    <citation type="journal article" date="2023" name="Sci. Data">
        <title>Genome assembly of the Korean intertidal mud-creeper Batillaria attramentaria.</title>
        <authorList>
            <person name="Patra A.K."/>
            <person name="Ho P.T."/>
            <person name="Jun S."/>
            <person name="Lee S.J."/>
            <person name="Kim Y."/>
            <person name="Won Y.J."/>
        </authorList>
    </citation>
    <scope>NUCLEOTIDE SEQUENCE [LARGE SCALE GENOMIC DNA]</scope>
    <source>
        <strain evidence="3">Wonlab-2016</strain>
    </source>
</reference>
<feature type="compositionally biased region" description="Basic and acidic residues" evidence="1">
    <location>
        <begin position="82"/>
        <end position="91"/>
    </location>
</feature>
<comment type="caution">
    <text evidence="3">The sequence shown here is derived from an EMBL/GenBank/DDBJ whole genome shotgun (WGS) entry which is preliminary data.</text>
</comment>
<name>A0ABD0KEX1_9CAEN</name>
<dbReference type="InterPro" id="IPR028002">
    <property type="entry name" value="Myb_DNA-bind_5"/>
</dbReference>
<accession>A0ABD0KEX1</accession>
<gene>
    <name evidence="3" type="ORF">BaRGS_00023167</name>
</gene>
<dbReference type="PANTHER" id="PTHR23098:SF16">
    <property type="entry name" value="REGULATORY PROTEIN ZESTE"/>
    <property type="match status" value="1"/>
</dbReference>
<evidence type="ECO:0000259" key="2">
    <source>
        <dbReference type="Pfam" id="PF13873"/>
    </source>
</evidence>
<sequence>MEKTKRARKANFSTEEIRVLLEEMQMEYATLCSSLSVTITRDSETEIWQRIIEKVNSCGVSLRTTHEVEEKWRALKGSVLNKKREEKKTGEPGEGPAPAPVPLEDILLIIGEKSNLFSGVTGE</sequence>
<evidence type="ECO:0000256" key="1">
    <source>
        <dbReference type="SAM" id="MobiDB-lite"/>
    </source>
</evidence>
<dbReference type="Pfam" id="PF13873">
    <property type="entry name" value="Myb_DNA-bind_5"/>
    <property type="match status" value="1"/>
</dbReference>
<dbReference type="Proteomes" id="UP001519460">
    <property type="component" value="Unassembled WGS sequence"/>
</dbReference>
<keyword evidence="4" id="KW-1185">Reference proteome</keyword>
<dbReference type="EMBL" id="JACVVK020000192">
    <property type="protein sequence ID" value="KAK7485592.1"/>
    <property type="molecule type" value="Genomic_DNA"/>
</dbReference>
<dbReference type="AlphaFoldDB" id="A0ABD0KEX1"/>
<protein>
    <recommendedName>
        <fullName evidence="2">Myb/SANT-like DNA-binding domain-containing protein</fullName>
    </recommendedName>
</protein>
<dbReference type="PANTHER" id="PTHR23098">
    <property type="entry name" value="AGAP001331-PA-RELATED"/>
    <property type="match status" value="1"/>
</dbReference>
<evidence type="ECO:0000313" key="3">
    <source>
        <dbReference type="EMBL" id="KAK7485592.1"/>
    </source>
</evidence>